<comment type="caution">
    <text evidence="2">The sequence shown here is derived from an EMBL/GenBank/DDBJ whole genome shotgun (WGS) entry which is preliminary data.</text>
</comment>
<protein>
    <submittedName>
        <fullName evidence="2">Uncharacterized protein</fullName>
    </submittedName>
</protein>
<evidence type="ECO:0000256" key="1">
    <source>
        <dbReference type="SAM" id="MobiDB-lite"/>
    </source>
</evidence>
<reference evidence="2" key="1">
    <citation type="journal article" date="2021" name="Nat. Commun.">
        <title>Genetic determinants of endophytism in the Arabidopsis root mycobiome.</title>
        <authorList>
            <person name="Mesny F."/>
            <person name="Miyauchi S."/>
            <person name="Thiergart T."/>
            <person name="Pickel B."/>
            <person name="Atanasova L."/>
            <person name="Karlsson M."/>
            <person name="Huettel B."/>
            <person name="Barry K.W."/>
            <person name="Haridas S."/>
            <person name="Chen C."/>
            <person name="Bauer D."/>
            <person name="Andreopoulos W."/>
            <person name="Pangilinan J."/>
            <person name="LaButti K."/>
            <person name="Riley R."/>
            <person name="Lipzen A."/>
            <person name="Clum A."/>
            <person name="Drula E."/>
            <person name="Henrissat B."/>
            <person name="Kohler A."/>
            <person name="Grigoriev I.V."/>
            <person name="Martin F.M."/>
            <person name="Hacquard S."/>
        </authorList>
    </citation>
    <scope>NUCLEOTIDE SEQUENCE</scope>
    <source>
        <strain evidence="2">MPI-CAGE-CH-0230</strain>
    </source>
</reference>
<sequence>MLLSSGMHRNPLPLLADSLPASARRKKLEAYLNTVTGGLVNLVSKDQTINRTLQRLFPTADNLKSMMTVQLMHQTCKEWVEAATFKHVVLGSRAGSTPENGHSFLTRFWAYQLAMFGEPDELAAHVKRFAFHAVEAERTTGISQYDFLRSLSGSFYEQLGLYRVGSAASFAVHQGLWLYLEDAFHNADTSIAESEEWLFSILWRSENGNHVVPDARAVETSKLLLRLGFQASLDPIGVSRLASRMVRCQARRQDTMSFEELFQAAISTTLAAHTAFPGFQREAPFDFLNTLNRFSLITLGPPRLVEWILERHPDYANYDTQLGTPLDHLVGLFDNSPSATVEFLGMDWLFEHLSILVRHGGCFKIASETMIRNFFRYLSQNRYEVAPLMRDVAPGLCLTGEPTTEQYCWLKLRIRRLDLPEETITHWHQRLLRVARTSLQDDELSDVDIGQQTRILTSSDEPGLEPLELEGWAIQPEEEPSHQGQQVVAGEQQLRPELRPGNPIGSQLRPSVQRDAPRSTSFTDQQQESSRGRNGTNAPPSSKSRLRTRAKLLGIFGGKDPA</sequence>
<organism evidence="2 3">
    <name type="scientific">Microdochium trichocladiopsis</name>
    <dbReference type="NCBI Taxonomy" id="1682393"/>
    <lineage>
        <taxon>Eukaryota</taxon>
        <taxon>Fungi</taxon>
        <taxon>Dikarya</taxon>
        <taxon>Ascomycota</taxon>
        <taxon>Pezizomycotina</taxon>
        <taxon>Sordariomycetes</taxon>
        <taxon>Xylariomycetidae</taxon>
        <taxon>Xylariales</taxon>
        <taxon>Microdochiaceae</taxon>
        <taxon>Microdochium</taxon>
    </lineage>
</organism>
<dbReference type="RefSeq" id="XP_046006224.1">
    <property type="nucleotide sequence ID" value="XM_046157296.1"/>
</dbReference>
<dbReference type="GeneID" id="70186842"/>
<evidence type="ECO:0000313" key="3">
    <source>
        <dbReference type="Proteomes" id="UP000756346"/>
    </source>
</evidence>
<dbReference type="EMBL" id="JAGTJQ010000011">
    <property type="protein sequence ID" value="KAH7017957.1"/>
    <property type="molecule type" value="Genomic_DNA"/>
</dbReference>
<proteinExistence type="predicted"/>
<accession>A0A9P9BMM5</accession>
<feature type="compositionally biased region" description="Polar residues" evidence="1">
    <location>
        <begin position="518"/>
        <end position="543"/>
    </location>
</feature>
<dbReference type="Proteomes" id="UP000756346">
    <property type="component" value="Unassembled WGS sequence"/>
</dbReference>
<dbReference type="AlphaFoldDB" id="A0A9P9BMM5"/>
<evidence type="ECO:0000313" key="2">
    <source>
        <dbReference type="EMBL" id="KAH7017957.1"/>
    </source>
</evidence>
<feature type="region of interest" description="Disordered" evidence="1">
    <location>
        <begin position="496"/>
        <end position="562"/>
    </location>
</feature>
<gene>
    <name evidence="2" type="ORF">B0I36DRAFT_354285</name>
</gene>
<keyword evidence="3" id="KW-1185">Reference proteome</keyword>
<name>A0A9P9BMM5_9PEZI</name>